<keyword evidence="6 9" id="KW-0418">Kinase</keyword>
<dbReference type="GO" id="GO:0019288">
    <property type="term" value="P:isopentenyl diphosphate biosynthetic process, methylerythritol 4-phosphate pathway"/>
    <property type="evidence" value="ECO:0007669"/>
    <property type="project" value="UniProtKB-UniRule"/>
</dbReference>
<gene>
    <name evidence="9" type="primary">ispE</name>
    <name evidence="12" type="ORF">H9838_01340</name>
</gene>
<evidence type="ECO:0000256" key="9">
    <source>
        <dbReference type="HAMAP-Rule" id="MF_00061"/>
    </source>
</evidence>
<dbReference type="GO" id="GO:0050515">
    <property type="term" value="F:4-(cytidine 5'-diphospho)-2-C-methyl-D-erythritol kinase activity"/>
    <property type="evidence" value="ECO:0007669"/>
    <property type="project" value="UniProtKB-UniRule"/>
</dbReference>
<organism evidence="12 13">
    <name type="scientific">Candidatus Acutalibacter pullistercoris</name>
    <dbReference type="NCBI Taxonomy" id="2838418"/>
    <lineage>
        <taxon>Bacteria</taxon>
        <taxon>Bacillati</taxon>
        <taxon>Bacillota</taxon>
        <taxon>Clostridia</taxon>
        <taxon>Eubacteriales</taxon>
        <taxon>Acutalibacteraceae</taxon>
        <taxon>Acutalibacter</taxon>
    </lineage>
</organism>
<proteinExistence type="inferred from homology"/>
<protein>
    <recommendedName>
        <fullName evidence="3 9">4-diphosphocytidyl-2-C-methyl-D-erythritol kinase</fullName>
        <shortName evidence="9">CMK</shortName>
        <ecNumber evidence="2 9">2.7.1.148</ecNumber>
    </recommendedName>
    <alternativeName>
        <fullName evidence="8 9">4-(cytidine-5'-diphospho)-2-C-methyl-D-erythritol kinase</fullName>
    </alternativeName>
</protein>
<keyword evidence="7 9" id="KW-0067">ATP-binding</keyword>
<evidence type="ECO:0000256" key="2">
    <source>
        <dbReference type="ARBA" id="ARBA00012052"/>
    </source>
</evidence>
<feature type="domain" description="GHMP kinase C-terminal" evidence="11">
    <location>
        <begin position="197"/>
        <end position="269"/>
    </location>
</feature>
<evidence type="ECO:0000256" key="3">
    <source>
        <dbReference type="ARBA" id="ARBA00017473"/>
    </source>
</evidence>
<comment type="function">
    <text evidence="9">Catalyzes the phosphorylation of the position 2 hydroxy group of 4-diphosphocytidyl-2C-methyl-D-erythritol.</text>
</comment>
<feature type="binding site" evidence="9">
    <location>
        <begin position="93"/>
        <end position="103"/>
    </location>
    <ligand>
        <name>ATP</name>
        <dbReference type="ChEBI" id="CHEBI:30616"/>
    </ligand>
</feature>
<keyword evidence="5 9" id="KW-0547">Nucleotide-binding</keyword>
<feature type="active site" evidence="9">
    <location>
        <position position="8"/>
    </location>
</feature>
<dbReference type="EC" id="2.7.1.148" evidence="2 9"/>
<evidence type="ECO:0000313" key="12">
    <source>
        <dbReference type="EMBL" id="HIY25801.1"/>
    </source>
</evidence>
<dbReference type="EMBL" id="DXDU01000017">
    <property type="protein sequence ID" value="HIY25801.1"/>
    <property type="molecule type" value="Genomic_DNA"/>
</dbReference>
<name>A0A9D1YBA9_9FIRM</name>
<feature type="domain" description="GHMP kinase N-terminal" evidence="10">
    <location>
        <begin position="64"/>
        <end position="143"/>
    </location>
</feature>
<comment type="catalytic activity">
    <reaction evidence="9">
        <text>4-CDP-2-C-methyl-D-erythritol + ATP = 4-CDP-2-C-methyl-D-erythritol 2-phosphate + ADP + H(+)</text>
        <dbReference type="Rhea" id="RHEA:18437"/>
        <dbReference type="ChEBI" id="CHEBI:15378"/>
        <dbReference type="ChEBI" id="CHEBI:30616"/>
        <dbReference type="ChEBI" id="CHEBI:57823"/>
        <dbReference type="ChEBI" id="CHEBI:57919"/>
        <dbReference type="ChEBI" id="CHEBI:456216"/>
        <dbReference type="EC" id="2.7.1.148"/>
    </reaction>
</comment>
<dbReference type="InterPro" id="IPR036554">
    <property type="entry name" value="GHMP_kinase_C_sf"/>
</dbReference>
<reference evidence="12" key="1">
    <citation type="journal article" date="2021" name="PeerJ">
        <title>Extensive microbial diversity within the chicken gut microbiome revealed by metagenomics and culture.</title>
        <authorList>
            <person name="Gilroy R."/>
            <person name="Ravi A."/>
            <person name="Getino M."/>
            <person name="Pursley I."/>
            <person name="Horton D.L."/>
            <person name="Alikhan N.F."/>
            <person name="Baker D."/>
            <person name="Gharbi K."/>
            <person name="Hall N."/>
            <person name="Watson M."/>
            <person name="Adriaenssens E.M."/>
            <person name="Foster-Nyarko E."/>
            <person name="Jarju S."/>
            <person name="Secka A."/>
            <person name="Antonio M."/>
            <person name="Oren A."/>
            <person name="Chaudhuri R.R."/>
            <person name="La Ragione R."/>
            <person name="Hildebrand F."/>
            <person name="Pallen M.J."/>
        </authorList>
    </citation>
    <scope>NUCLEOTIDE SEQUENCE</scope>
    <source>
        <strain evidence="12">1282</strain>
    </source>
</reference>
<dbReference type="SUPFAM" id="SSF54211">
    <property type="entry name" value="Ribosomal protein S5 domain 2-like"/>
    <property type="match status" value="1"/>
</dbReference>
<dbReference type="InterPro" id="IPR014721">
    <property type="entry name" value="Ribsml_uS5_D2-typ_fold_subgr"/>
</dbReference>
<dbReference type="SUPFAM" id="SSF55060">
    <property type="entry name" value="GHMP Kinase, C-terminal domain"/>
    <property type="match status" value="1"/>
</dbReference>
<evidence type="ECO:0000259" key="11">
    <source>
        <dbReference type="Pfam" id="PF08544"/>
    </source>
</evidence>
<dbReference type="AlphaFoldDB" id="A0A9D1YBA9"/>
<dbReference type="GO" id="GO:0016114">
    <property type="term" value="P:terpenoid biosynthetic process"/>
    <property type="evidence" value="ECO:0007669"/>
    <property type="project" value="UniProtKB-UniRule"/>
</dbReference>
<sequence>MKRKAYAKINLTLDITGRREDGFHTLDTVMQTVSLWDDVELERKAEPGILLRCSKEYLPTDRRNTAYRAAQFFLERCGLEKEGVSLSIHKRIPGRAGMGGGSADAAAVLLGLNEMFDRKLELSQLLELAAKVGADVPFCLHGGTCRCTGIGEVLEPVAAMPACYLAICKPPAGMSTPRAYALLDGYPQTRNYGTPRMLAALEKGDLRRVASLLQNRFDETMRLGPVRQIKGIMRATGALGAMMTGSGSAVYGIFDSKERAEACLKALEGRGKLYLAQPCAGTLEA</sequence>
<evidence type="ECO:0000256" key="5">
    <source>
        <dbReference type="ARBA" id="ARBA00022741"/>
    </source>
</evidence>
<comment type="pathway">
    <text evidence="9">Isoprenoid biosynthesis; isopentenyl diphosphate biosynthesis via DXP pathway; isopentenyl diphosphate from 1-deoxy-D-xylulose 5-phosphate: step 3/6.</text>
</comment>
<evidence type="ECO:0000256" key="4">
    <source>
        <dbReference type="ARBA" id="ARBA00022679"/>
    </source>
</evidence>
<reference evidence="12" key="2">
    <citation type="submission" date="2021-04" db="EMBL/GenBank/DDBJ databases">
        <authorList>
            <person name="Gilroy R."/>
        </authorList>
    </citation>
    <scope>NUCLEOTIDE SEQUENCE</scope>
    <source>
        <strain evidence="12">1282</strain>
    </source>
</reference>
<evidence type="ECO:0000313" key="13">
    <source>
        <dbReference type="Proteomes" id="UP000823915"/>
    </source>
</evidence>
<evidence type="ECO:0000256" key="6">
    <source>
        <dbReference type="ARBA" id="ARBA00022777"/>
    </source>
</evidence>
<dbReference type="Pfam" id="PF08544">
    <property type="entry name" value="GHMP_kinases_C"/>
    <property type="match status" value="1"/>
</dbReference>
<dbReference type="PANTHER" id="PTHR43527:SF2">
    <property type="entry name" value="4-DIPHOSPHOCYTIDYL-2-C-METHYL-D-ERYTHRITOL KINASE, CHLOROPLASTIC"/>
    <property type="match status" value="1"/>
</dbReference>
<comment type="caution">
    <text evidence="12">The sequence shown here is derived from an EMBL/GenBank/DDBJ whole genome shotgun (WGS) entry which is preliminary data.</text>
</comment>
<comment type="similarity">
    <text evidence="1 9">Belongs to the GHMP kinase family. IspE subfamily.</text>
</comment>
<evidence type="ECO:0000256" key="7">
    <source>
        <dbReference type="ARBA" id="ARBA00022840"/>
    </source>
</evidence>
<dbReference type="InterPro" id="IPR006204">
    <property type="entry name" value="GHMP_kinase_N_dom"/>
</dbReference>
<evidence type="ECO:0000256" key="1">
    <source>
        <dbReference type="ARBA" id="ARBA00009684"/>
    </source>
</evidence>
<keyword evidence="9" id="KW-0414">Isoprene biosynthesis</keyword>
<dbReference type="GO" id="GO:0005524">
    <property type="term" value="F:ATP binding"/>
    <property type="evidence" value="ECO:0007669"/>
    <property type="project" value="UniProtKB-UniRule"/>
</dbReference>
<dbReference type="PIRSF" id="PIRSF010376">
    <property type="entry name" value="IspE"/>
    <property type="match status" value="1"/>
</dbReference>
<dbReference type="Proteomes" id="UP000823915">
    <property type="component" value="Unassembled WGS sequence"/>
</dbReference>
<accession>A0A9D1YBA9</accession>
<dbReference type="Gene3D" id="3.30.70.890">
    <property type="entry name" value="GHMP kinase, C-terminal domain"/>
    <property type="match status" value="1"/>
</dbReference>
<dbReference type="InterPro" id="IPR004424">
    <property type="entry name" value="IspE"/>
</dbReference>
<dbReference type="NCBIfam" id="TIGR00154">
    <property type="entry name" value="ispE"/>
    <property type="match status" value="1"/>
</dbReference>
<feature type="active site" evidence="9">
    <location>
        <position position="135"/>
    </location>
</feature>
<dbReference type="Gene3D" id="3.30.230.10">
    <property type="match status" value="1"/>
</dbReference>
<dbReference type="PANTHER" id="PTHR43527">
    <property type="entry name" value="4-DIPHOSPHOCYTIDYL-2-C-METHYL-D-ERYTHRITOL KINASE, CHLOROPLASTIC"/>
    <property type="match status" value="1"/>
</dbReference>
<dbReference type="HAMAP" id="MF_00061">
    <property type="entry name" value="IspE"/>
    <property type="match status" value="1"/>
</dbReference>
<keyword evidence="4 9" id="KW-0808">Transferase</keyword>
<dbReference type="InterPro" id="IPR013750">
    <property type="entry name" value="GHMP_kinase_C_dom"/>
</dbReference>
<dbReference type="Pfam" id="PF00288">
    <property type="entry name" value="GHMP_kinases_N"/>
    <property type="match status" value="1"/>
</dbReference>
<dbReference type="InterPro" id="IPR020568">
    <property type="entry name" value="Ribosomal_Su5_D2-typ_SF"/>
</dbReference>
<evidence type="ECO:0000256" key="8">
    <source>
        <dbReference type="ARBA" id="ARBA00032554"/>
    </source>
</evidence>
<evidence type="ECO:0000259" key="10">
    <source>
        <dbReference type="Pfam" id="PF00288"/>
    </source>
</evidence>